<dbReference type="Pfam" id="PF07963">
    <property type="entry name" value="N_methyl"/>
    <property type="match status" value="1"/>
</dbReference>
<keyword evidence="1" id="KW-0812">Transmembrane</keyword>
<dbReference type="AlphaFoldDB" id="A0A5C6XFM9"/>
<gene>
    <name evidence="2" type="ORF">FRC98_04765</name>
</gene>
<evidence type="ECO:0000313" key="2">
    <source>
        <dbReference type="EMBL" id="TXD38213.1"/>
    </source>
</evidence>
<dbReference type="Proteomes" id="UP000321412">
    <property type="component" value="Unassembled WGS sequence"/>
</dbReference>
<dbReference type="InterPro" id="IPR012902">
    <property type="entry name" value="N_methyl_site"/>
</dbReference>
<organism evidence="2 3">
    <name type="scientific">Lujinxingia vulgaris</name>
    <dbReference type="NCBI Taxonomy" id="2600176"/>
    <lineage>
        <taxon>Bacteria</taxon>
        <taxon>Deltaproteobacteria</taxon>
        <taxon>Bradymonadales</taxon>
        <taxon>Lujinxingiaceae</taxon>
        <taxon>Lujinxingia</taxon>
    </lineage>
</organism>
<proteinExistence type="predicted"/>
<reference evidence="2 3" key="1">
    <citation type="submission" date="2019-08" db="EMBL/GenBank/DDBJ databases">
        <title>Bradymonadales sp. TMQ4.</title>
        <authorList>
            <person name="Liang Q."/>
        </authorList>
    </citation>
    <scope>NUCLEOTIDE SEQUENCE [LARGE SCALE GENOMIC DNA]</scope>
    <source>
        <strain evidence="2 3">TMQ4</strain>
    </source>
</reference>
<name>A0A5C6XFM9_9DELT</name>
<dbReference type="NCBIfam" id="TIGR02532">
    <property type="entry name" value="IV_pilin_GFxxxE"/>
    <property type="match status" value="1"/>
</dbReference>
<protein>
    <submittedName>
        <fullName evidence="2">Type II secretion system protein</fullName>
    </submittedName>
</protein>
<accession>A0A5C6XFM9</accession>
<dbReference type="PROSITE" id="PS00409">
    <property type="entry name" value="PROKAR_NTER_METHYL"/>
    <property type="match status" value="1"/>
</dbReference>
<feature type="transmembrane region" description="Helical" evidence="1">
    <location>
        <begin position="12"/>
        <end position="33"/>
    </location>
</feature>
<keyword evidence="1" id="KW-1133">Transmembrane helix</keyword>
<sequence length="205" mass="23161">MIKSWRRAQQRGFTLVELLIALAILASTLTILMGTVSQSGQQSIYASRLTNASLLARSKMTDLEYVLMEEGFSISDRQFSGDFSDEGYPEMRWEATVEPVEIPPEIEEEFMAQVNSQLFGGTDQQQGAMQGNAAFSAALPMLMAQIPVFVNQVGERVRRINLRVYFDYMGREQHIEVAQYVVDLEDNDFQMFGTPDEFSMDEGGR</sequence>
<keyword evidence="1" id="KW-0472">Membrane</keyword>
<dbReference type="OrthoDB" id="5505264at2"/>
<evidence type="ECO:0000256" key="1">
    <source>
        <dbReference type="SAM" id="Phobius"/>
    </source>
</evidence>
<comment type="caution">
    <text evidence="2">The sequence shown here is derived from an EMBL/GenBank/DDBJ whole genome shotgun (WGS) entry which is preliminary data.</text>
</comment>
<dbReference type="EMBL" id="VOSM01000002">
    <property type="protein sequence ID" value="TXD38213.1"/>
    <property type="molecule type" value="Genomic_DNA"/>
</dbReference>
<evidence type="ECO:0000313" key="3">
    <source>
        <dbReference type="Proteomes" id="UP000321412"/>
    </source>
</evidence>
<keyword evidence="3" id="KW-1185">Reference proteome</keyword>
<dbReference type="RefSeq" id="WP_146980155.1">
    <property type="nucleotide sequence ID" value="NZ_VOSM01000002.1"/>
</dbReference>